<evidence type="ECO:0000313" key="1">
    <source>
        <dbReference type="EMBL" id="KAJ8735398.1"/>
    </source>
</evidence>
<protein>
    <submittedName>
        <fullName evidence="1">Uncharacterized protein</fullName>
    </submittedName>
</protein>
<organism evidence="1 2">
    <name type="scientific">Mythimna separata</name>
    <name type="common">Oriental armyworm</name>
    <name type="synonym">Pseudaletia separata</name>
    <dbReference type="NCBI Taxonomy" id="271217"/>
    <lineage>
        <taxon>Eukaryota</taxon>
        <taxon>Metazoa</taxon>
        <taxon>Ecdysozoa</taxon>
        <taxon>Arthropoda</taxon>
        <taxon>Hexapoda</taxon>
        <taxon>Insecta</taxon>
        <taxon>Pterygota</taxon>
        <taxon>Neoptera</taxon>
        <taxon>Endopterygota</taxon>
        <taxon>Lepidoptera</taxon>
        <taxon>Glossata</taxon>
        <taxon>Ditrysia</taxon>
        <taxon>Noctuoidea</taxon>
        <taxon>Noctuidae</taxon>
        <taxon>Noctuinae</taxon>
        <taxon>Hadenini</taxon>
        <taxon>Mythimna</taxon>
    </lineage>
</organism>
<evidence type="ECO:0000313" key="2">
    <source>
        <dbReference type="Proteomes" id="UP001231518"/>
    </source>
</evidence>
<dbReference type="AlphaFoldDB" id="A0AAD7Z0Z7"/>
<accession>A0AAD7Z0Z7</accession>
<name>A0AAD7Z0Z7_MYTSE</name>
<dbReference type="Proteomes" id="UP001231518">
    <property type="component" value="Chromosome 2"/>
</dbReference>
<dbReference type="EMBL" id="JARGEI010000002">
    <property type="protein sequence ID" value="KAJ8735398.1"/>
    <property type="molecule type" value="Genomic_DNA"/>
</dbReference>
<proteinExistence type="predicted"/>
<reference evidence="1" key="1">
    <citation type="submission" date="2023-03" db="EMBL/GenBank/DDBJ databases">
        <title>Chromosome-level genomes of two armyworms, Mythimna separata and Mythimna loreyi, provide insights into the biosynthesis and reception of sex pheromones.</title>
        <authorList>
            <person name="Zhao H."/>
        </authorList>
    </citation>
    <scope>NUCLEOTIDE SEQUENCE</scope>
    <source>
        <strain evidence="1">BeijingLab</strain>
        <tissue evidence="1">Pupa</tissue>
    </source>
</reference>
<sequence length="124" mass="14410">MLARRFSRCTVEIKIALFKAYCTSLYAGALWFRYTQRAYNALRIQFNNAFRVLLRLPRFCSASGMFADARTDNFDAVWRKKSASMLRRLRDSPNSILHSIATRVDSPLVHALVDRTRSLLVIKY</sequence>
<keyword evidence="2" id="KW-1185">Reference proteome</keyword>
<comment type="caution">
    <text evidence="1">The sequence shown here is derived from an EMBL/GenBank/DDBJ whole genome shotgun (WGS) entry which is preliminary data.</text>
</comment>
<gene>
    <name evidence="1" type="ORF">PYW07_007018</name>
</gene>